<proteinExistence type="predicted"/>
<feature type="compositionally biased region" description="Pro residues" evidence="5">
    <location>
        <begin position="8"/>
        <end position="19"/>
    </location>
</feature>
<dbReference type="Gene3D" id="3.40.50.300">
    <property type="entry name" value="P-loop containing nucleotide triphosphate hydrolases"/>
    <property type="match status" value="2"/>
</dbReference>
<accession>A0ABS3LM30</accession>
<evidence type="ECO:0000313" key="7">
    <source>
        <dbReference type="EMBL" id="MBO1328426.1"/>
    </source>
</evidence>
<keyword evidence="2" id="KW-0378">Hydrolase</keyword>
<evidence type="ECO:0000256" key="4">
    <source>
        <dbReference type="ARBA" id="ARBA00022840"/>
    </source>
</evidence>
<reference evidence="7 8" key="1">
    <citation type="submission" date="2021-03" db="EMBL/GenBank/DDBJ databases">
        <title>The complete genome sequence of Acetobacter suratthaniensis TBRC 1719.</title>
        <authorList>
            <person name="Charoenyingcharoen P."/>
            <person name="Yukphan P."/>
        </authorList>
    </citation>
    <scope>NUCLEOTIDE SEQUENCE [LARGE SCALE GENOMIC DNA]</scope>
    <source>
        <strain evidence="7 8">TBRC 1719</strain>
    </source>
</reference>
<feature type="region of interest" description="Disordered" evidence="5">
    <location>
        <begin position="814"/>
        <end position="862"/>
    </location>
</feature>
<dbReference type="Pfam" id="PF22527">
    <property type="entry name" value="DEXQc_Suv3"/>
    <property type="match status" value="1"/>
</dbReference>
<dbReference type="EMBL" id="JAFVMG010000007">
    <property type="protein sequence ID" value="MBO1328426.1"/>
    <property type="molecule type" value="Genomic_DNA"/>
</dbReference>
<comment type="caution">
    <text evidence="7">The sequence shown here is derived from an EMBL/GenBank/DDBJ whole genome shotgun (WGS) entry which is preliminary data.</text>
</comment>
<dbReference type="Proteomes" id="UP000664399">
    <property type="component" value="Unassembled WGS sequence"/>
</dbReference>
<evidence type="ECO:0000256" key="1">
    <source>
        <dbReference type="ARBA" id="ARBA00022741"/>
    </source>
</evidence>
<dbReference type="InterPro" id="IPR055206">
    <property type="entry name" value="DEXQc_SUV3"/>
</dbReference>
<sequence>MKVSARPPAAPPEPSPARPAPEGACIRAILGPTNTGKTHLALERMLAHDSGIIGFPLRLLARENYERMVQAKGVRAVALITGEEKIIPPHARWFSCTVEAMPTTPMPGKQPVDFVAVDEIQLCADPERGHIFTDRLLNARGAAETLFLGADTIAPLLKTLIPHIEIDTRPRLSALSGVGHNRLSRLPPRSAIVAFSVAEVYAIAELIRRKRGGCAVVMGQLSPRTRNAQVALYQNREVDYLVATDAIGMGLNMDIHHVAFAGLSKFDGQRHRLLSAAEIAQIAGRAGRGARDGTFGTTGTCPPLSETLVEAVEEHRFEPLHSLWWRNSALDFSSLAGLQTSLCRKPPARCLRPAEPAADLLCLHAFMQDASIKALANTPHLVRLLWEVCQIPDFRKLGEDSHIRQCAQIFTLLAHKRHLPSDWLGARLKGMDSTEGDIDTLMQRLMGIRIWSYVSARSDWVENAAHWQRHTRQLEDTLSDALHERLTARFVDRRAASLARRLEEADGKPLLSAMSRSGEIIVEGHAVGHMRGFSFAPDAEAARMDQPLILRAARRAARTEMPHLVARFMQADDSELALETETGTLSWQGEVIARLRPGLSVLLPDITVRDAEFLDAAQKEKIRARLGHFLTALIRRELAPLYRAETAVQAHPLPRGLVHSLMEHGGVAPCPLLPPLSSAEKKLLARLHIQHTQGVLLCTRLLRPASMALRRLLLGIHQQTTLPALPPPGAVSLPCPLPPNGADTAAYLSLGWLFAAQTLVRLDRVADIRTDMESLTRKGAKPAPPNLASRLGVAKKNLPVLLRALGIRLYPPTPLPDGQPGPPAPLLILPAAHTRKPGGKPARPQKNAPLSPRMASGPFAALARLRERL</sequence>
<protein>
    <submittedName>
        <fullName evidence="7">DNA helicase</fullName>
    </submittedName>
</protein>
<evidence type="ECO:0000256" key="3">
    <source>
        <dbReference type="ARBA" id="ARBA00022806"/>
    </source>
</evidence>
<dbReference type="InterPro" id="IPR050699">
    <property type="entry name" value="RNA-DNA_Helicase"/>
</dbReference>
<dbReference type="InterPro" id="IPR001650">
    <property type="entry name" value="Helicase_C-like"/>
</dbReference>
<feature type="domain" description="Helicase C-terminal" evidence="6">
    <location>
        <begin position="178"/>
        <end position="336"/>
    </location>
</feature>
<dbReference type="Pfam" id="PF00271">
    <property type="entry name" value="Helicase_C"/>
    <property type="match status" value="1"/>
</dbReference>
<dbReference type="RefSeq" id="WP_207854373.1">
    <property type="nucleotide sequence ID" value="NZ_JAFVMG010000007.1"/>
</dbReference>
<dbReference type="GO" id="GO:0004386">
    <property type="term" value="F:helicase activity"/>
    <property type="evidence" value="ECO:0007669"/>
    <property type="project" value="UniProtKB-KW"/>
</dbReference>
<dbReference type="PROSITE" id="PS51194">
    <property type="entry name" value="HELICASE_CTER"/>
    <property type="match status" value="1"/>
</dbReference>
<dbReference type="InterPro" id="IPR027417">
    <property type="entry name" value="P-loop_NTPase"/>
</dbReference>
<dbReference type="PANTHER" id="PTHR12131">
    <property type="entry name" value="ATP-DEPENDENT RNA AND DNA HELICASE"/>
    <property type="match status" value="1"/>
</dbReference>
<evidence type="ECO:0000256" key="5">
    <source>
        <dbReference type="SAM" id="MobiDB-lite"/>
    </source>
</evidence>
<gene>
    <name evidence="7" type="ORF">J2D75_08040</name>
</gene>
<dbReference type="SUPFAM" id="SSF52540">
    <property type="entry name" value="P-loop containing nucleoside triphosphate hydrolases"/>
    <property type="match status" value="2"/>
</dbReference>
<feature type="compositionally biased region" description="Pro residues" evidence="5">
    <location>
        <begin position="814"/>
        <end position="825"/>
    </location>
</feature>
<name>A0ABS3LM30_9PROT</name>
<keyword evidence="3 7" id="KW-0347">Helicase</keyword>
<evidence type="ECO:0000259" key="6">
    <source>
        <dbReference type="PROSITE" id="PS51194"/>
    </source>
</evidence>
<organism evidence="7 8">
    <name type="scientific">Acetobacter suratthaniensis</name>
    <dbReference type="NCBI Taxonomy" id="1502841"/>
    <lineage>
        <taxon>Bacteria</taxon>
        <taxon>Pseudomonadati</taxon>
        <taxon>Pseudomonadota</taxon>
        <taxon>Alphaproteobacteria</taxon>
        <taxon>Acetobacterales</taxon>
        <taxon>Acetobacteraceae</taxon>
        <taxon>Acetobacter</taxon>
    </lineage>
</organism>
<keyword evidence="8" id="KW-1185">Reference proteome</keyword>
<keyword evidence="1" id="KW-0547">Nucleotide-binding</keyword>
<evidence type="ECO:0000256" key="2">
    <source>
        <dbReference type="ARBA" id="ARBA00022801"/>
    </source>
</evidence>
<evidence type="ECO:0000313" key="8">
    <source>
        <dbReference type="Proteomes" id="UP000664399"/>
    </source>
</evidence>
<dbReference type="SMART" id="SM00490">
    <property type="entry name" value="HELICc"/>
    <property type="match status" value="1"/>
</dbReference>
<keyword evidence="4" id="KW-0067">ATP-binding</keyword>
<dbReference type="PANTHER" id="PTHR12131:SF1">
    <property type="entry name" value="ATP-DEPENDENT RNA HELICASE SUPV3L1, MITOCHONDRIAL-RELATED"/>
    <property type="match status" value="1"/>
</dbReference>
<feature type="region of interest" description="Disordered" evidence="5">
    <location>
        <begin position="1"/>
        <end position="22"/>
    </location>
</feature>